<dbReference type="InterPro" id="IPR016161">
    <property type="entry name" value="Ald_DH/histidinol_DH"/>
</dbReference>
<dbReference type="RefSeq" id="WP_075638309.1">
    <property type="nucleotide sequence ID" value="NZ_MKIM01000022.1"/>
</dbReference>
<comment type="caution">
    <text evidence="4">The sequence shown here is derived from an EMBL/GenBank/DDBJ whole genome shotgun (WGS) entry which is preliminary data.</text>
</comment>
<dbReference type="OrthoDB" id="9812625at2"/>
<dbReference type="EMBL" id="MKIM01000022">
    <property type="protein sequence ID" value="OLP46185.1"/>
    <property type="molecule type" value="Genomic_DNA"/>
</dbReference>
<evidence type="ECO:0000256" key="1">
    <source>
        <dbReference type="ARBA" id="ARBA00023002"/>
    </source>
</evidence>
<dbReference type="InterPro" id="IPR015590">
    <property type="entry name" value="Aldehyde_DH_dom"/>
</dbReference>
<keyword evidence="5" id="KW-1185">Reference proteome</keyword>
<dbReference type="CDD" id="cd07130">
    <property type="entry name" value="ALDH_F7_AASADH"/>
    <property type="match status" value="1"/>
</dbReference>
<protein>
    <submittedName>
        <fullName evidence="4">Aldehyde dehydrogenase</fullName>
    </submittedName>
</protein>
<evidence type="ECO:0000259" key="3">
    <source>
        <dbReference type="Pfam" id="PF00171"/>
    </source>
</evidence>
<evidence type="ECO:0000313" key="5">
    <source>
        <dbReference type="Proteomes" id="UP000186894"/>
    </source>
</evidence>
<dbReference type="AlphaFoldDB" id="A0A1Q8ZVZ0"/>
<dbReference type="PANTHER" id="PTHR43521:SF1">
    <property type="entry name" value="ALPHA-AMINOADIPIC SEMIALDEHYDE DEHYDROGENASE"/>
    <property type="match status" value="1"/>
</dbReference>
<sequence>MTIAAKPASITAEAVAILDRLGVDKAAYTGGDLKSFSPITGEQVASLKSVSASEATAIIDRADVAFREWRLTPAPKRGELVRLFGEELRAAKADLGRLVSIEAGKIPSEGLGEVQEMIDICDFAVGLSRQLYGLTIATERPGHRMMETWHPLGVIGVISAFNFPVAVWAWNTALALVCGNSVVWKPSEKTPLTALAAQAVMNRAIKRFGDAPEALTQVLIGDRMIGEVLVDHAKVALVSATGSTRMGREVGPRLAKRFARAILELGGNNGGIVCPSADLDMALRAIAFGAMGTAGQRCTTLRRLFVHDSVYDQLLPRLKKAYASVSVGNPLEGKALVGPLIDKIAFDAMQKALSEAKTHGGTVHGGERVDTGSADAYYVKPALVEMPDHTGPVLEETFAPILYVLKYSDFDAVLADHNAVGAGLSSSIFTLNMREAERFLSADGSDCGIANVNIGTSGAEIGGAFGGEKETGGGRESGSDAWKAYMRRATNTVNYSTSLPLAQGVSFDIE</sequence>
<dbReference type="SUPFAM" id="SSF53720">
    <property type="entry name" value="ALDH-like"/>
    <property type="match status" value="1"/>
</dbReference>
<name>A0A1Q8ZVZ0_9HYPH</name>
<reference evidence="4 5" key="1">
    <citation type="submission" date="2016-09" db="EMBL/GenBank/DDBJ databases">
        <title>Rhizobium oryziradicis sp. nov., isolated from the root of rice.</title>
        <authorList>
            <person name="Zhao J."/>
            <person name="Zhang X."/>
        </authorList>
    </citation>
    <scope>NUCLEOTIDE SEQUENCE [LARGE SCALE GENOMIC DNA]</scope>
    <source>
        <strain evidence="4 5">N19</strain>
    </source>
</reference>
<dbReference type="STRING" id="1867956.BJF95_03255"/>
<evidence type="ECO:0000313" key="4">
    <source>
        <dbReference type="EMBL" id="OLP46185.1"/>
    </source>
</evidence>
<dbReference type="InterPro" id="IPR016162">
    <property type="entry name" value="Ald_DH_N"/>
</dbReference>
<dbReference type="InterPro" id="IPR016163">
    <property type="entry name" value="Ald_DH_C"/>
</dbReference>
<dbReference type="GO" id="GO:0004029">
    <property type="term" value="F:aldehyde dehydrogenase (NAD+) activity"/>
    <property type="evidence" value="ECO:0007669"/>
    <property type="project" value="InterPro"/>
</dbReference>
<dbReference type="Pfam" id="PF00171">
    <property type="entry name" value="Aldedh"/>
    <property type="match status" value="1"/>
</dbReference>
<gene>
    <name evidence="4" type="ORF">BJF95_03255</name>
</gene>
<feature type="domain" description="Aldehyde dehydrogenase" evidence="3">
    <location>
        <begin position="32"/>
        <end position="488"/>
    </location>
</feature>
<dbReference type="InterPro" id="IPR044638">
    <property type="entry name" value="ALDH7A1-like"/>
</dbReference>
<dbReference type="PANTHER" id="PTHR43521">
    <property type="entry name" value="ALPHA-AMINOADIPIC SEMIALDEHYDE DEHYDROGENASE"/>
    <property type="match status" value="1"/>
</dbReference>
<accession>A0A1Q8ZVZ0</accession>
<dbReference type="Gene3D" id="3.40.605.10">
    <property type="entry name" value="Aldehyde Dehydrogenase, Chain A, domain 1"/>
    <property type="match status" value="1"/>
</dbReference>
<keyword evidence="2" id="KW-0520">NAD</keyword>
<dbReference type="Gene3D" id="3.40.309.10">
    <property type="entry name" value="Aldehyde Dehydrogenase, Chain A, domain 2"/>
    <property type="match status" value="1"/>
</dbReference>
<dbReference type="Proteomes" id="UP000186894">
    <property type="component" value="Unassembled WGS sequence"/>
</dbReference>
<proteinExistence type="predicted"/>
<organism evidence="4 5">
    <name type="scientific">Rhizobium oryziradicis</name>
    <dbReference type="NCBI Taxonomy" id="1867956"/>
    <lineage>
        <taxon>Bacteria</taxon>
        <taxon>Pseudomonadati</taxon>
        <taxon>Pseudomonadota</taxon>
        <taxon>Alphaproteobacteria</taxon>
        <taxon>Hyphomicrobiales</taxon>
        <taxon>Rhizobiaceae</taxon>
        <taxon>Rhizobium/Agrobacterium group</taxon>
        <taxon>Rhizobium</taxon>
    </lineage>
</organism>
<keyword evidence="1" id="KW-0560">Oxidoreductase</keyword>
<evidence type="ECO:0000256" key="2">
    <source>
        <dbReference type="ARBA" id="ARBA00023027"/>
    </source>
</evidence>